<organism evidence="6 7">
    <name type="scientific">Marinobacterium nitratireducens</name>
    <dbReference type="NCBI Taxonomy" id="518897"/>
    <lineage>
        <taxon>Bacteria</taxon>
        <taxon>Pseudomonadati</taxon>
        <taxon>Pseudomonadota</taxon>
        <taxon>Gammaproteobacteria</taxon>
        <taxon>Oceanospirillales</taxon>
        <taxon>Oceanospirillaceae</taxon>
        <taxon>Marinobacterium</taxon>
    </lineage>
</organism>
<dbReference type="Pfam" id="PF00355">
    <property type="entry name" value="Rieske"/>
    <property type="match status" value="1"/>
</dbReference>
<keyword evidence="1" id="KW-0001">2Fe-2S</keyword>
<dbReference type="SUPFAM" id="SSF50022">
    <property type="entry name" value="ISP domain"/>
    <property type="match status" value="1"/>
</dbReference>
<sequence>MTYLCQLSELRHDSAIGLDPWCDGRDTLIALRYGDGVRVFRNNCPHYDVPMHYRKNGFMTADGQHLVCFAHGALFRPDSGECVLGPCLGQSLKALEVSIDDKGSVWLVG</sequence>
<dbReference type="GO" id="GO:0051537">
    <property type="term" value="F:2 iron, 2 sulfur cluster binding"/>
    <property type="evidence" value="ECO:0007669"/>
    <property type="project" value="UniProtKB-KW"/>
</dbReference>
<feature type="domain" description="Rieske" evidence="5">
    <location>
        <begin position="2"/>
        <end position="87"/>
    </location>
</feature>
<dbReference type="PROSITE" id="PS51296">
    <property type="entry name" value="RIESKE"/>
    <property type="match status" value="1"/>
</dbReference>
<dbReference type="Proteomes" id="UP000599578">
    <property type="component" value="Unassembled WGS sequence"/>
</dbReference>
<keyword evidence="2" id="KW-0479">Metal-binding</keyword>
<name>A0A918DPJ3_9GAMM</name>
<evidence type="ECO:0000313" key="7">
    <source>
        <dbReference type="Proteomes" id="UP000599578"/>
    </source>
</evidence>
<dbReference type="PANTHER" id="PTHR40261">
    <property type="match status" value="1"/>
</dbReference>
<keyword evidence="7" id="KW-1185">Reference proteome</keyword>
<evidence type="ECO:0000259" key="5">
    <source>
        <dbReference type="PROSITE" id="PS51296"/>
    </source>
</evidence>
<evidence type="ECO:0000313" key="6">
    <source>
        <dbReference type="EMBL" id="GGO76495.1"/>
    </source>
</evidence>
<evidence type="ECO:0000256" key="2">
    <source>
        <dbReference type="ARBA" id="ARBA00022723"/>
    </source>
</evidence>
<dbReference type="CDD" id="cd03467">
    <property type="entry name" value="Rieske"/>
    <property type="match status" value="1"/>
</dbReference>
<dbReference type="InterPro" id="IPR036922">
    <property type="entry name" value="Rieske_2Fe-2S_sf"/>
</dbReference>
<dbReference type="InterPro" id="IPR017941">
    <property type="entry name" value="Rieske_2Fe-2S"/>
</dbReference>
<evidence type="ECO:0000256" key="1">
    <source>
        <dbReference type="ARBA" id="ARBA00022714"/>
    </source>
</evidence>
<protein>
    <submittedName>
        <fullName evidence="6">(2Fe-2S)-binding protein</fullName>
    </submittedName>
</protein>
<proteinExistence type="predicted"/>
<comment type="caution">
    <text evidence="6">The sequence shown here is derived from an EMBL/GenBank/DDBJ whole genome shotgun (WGS) entry which is preliminary data.</text>
</comment>
<dbReference type="Gene3D" id="2.102.10.10">
    <property type="entry name" value="Rieske [2Fe-2S] iron-sulphur domain"/>
    <property type="match status" value="1"/>
</dbReference>
<dbReference type="PANTHER" id="PTHR40261:SF1">
    <property type="entry name" value="RIESKE DOMAIN-CONTAINING PROTEIN"/>
    <property type="match status" value="1"/>
</dbReference>
<dbReference type="AlphaFoldDB" id="A0A918DPJ3"/>
<gene>
    <name evidence="6" type="ORF">GCM10011348_03840</name>
</gene>
<dbReference type="GO" id="GO:0046872">
    <property type="term" value="F:metal ion binding"/>
    <property type="evidence" value="ECO:0007669"/>
    <property type="project" value="UniProtKB-KW"/>
</dbReference>
<keyword evidence="4" id="KW-0411">Iron-sulfur</keyword>
<dbReference type="EMBL" id="BMLT01000001">
    <property type="protein sequence ID" value="GGO76495.1"/>
    <property type="molecule type" value="Genomic_DNA"/>
</dbReference>
<evidence type="ECO:0000256" key="4">
    <source>
        <dbReference type="ARBA" id="ARBA00023014"/>
    </source>
</evidence>
<accession>A0A918DPJ3</accession>
<dbReference type="RefSeq" id="WP_229721747.1">
    <property type="nucleotide sequence ID" value="NZ_BMLT01000001.1"/>
</dbReference>
<reference evidence="6 7" key="1">
    <citation type="journal article" date="2014" name="Int. J. Syst. Evol. Microbiol.">
        <title>Complete genome sequence of Corynebacterium casei LMG S-19264T (=DSM 44701T), isolated from a smear-ripened cheese.</title>
        <authorList>
            <consortium name="US DOE Joint Genome Institute (JGI-PGF)"/>
            <person name="Walter F."/>
            <person name="Albersmeier A."/>
            <person name="Kalinowski J."/>
            <person name="Ruckert C."/>
        </authorList>
    </citation>
    <scope>NUCLEOTIDE SEQUENCE [LARGE SCALE GENOMIC DNA]</scope>
    <source>
        <strain evidence="6 7">CGMCC 1.7286</strain>
    </source>
</reference>
<evidence type="ECO:0000256" key="3">
    <source>
        <dbReference type="ARBA" id="ARBA00023004"/>
    </source>
</evidence>
<keyword evidence="3" id="KW-0408">Iron</keyword>